<organism evidence="23 24">
    <name type="scientific">Dissostichus mawsoni</name>
    <name type="common">Antarctic cod</name>
    <dbReference type="NCBI Taxonomy" id="36200"/>
    <lineage>
        <taxon>Eukaryota</taxon>
        <taxon>Metazoa</taxon>
        <taxon>Chordata</taxon>
        <taxon>Craniata</taxon>
        <taxon>Vertebrata</taxon>
        <taxon>Euteleostomi</taxon>
        <taxon>Actinopterygii</taxon>
        <taxon>Neopterygii</taxon>
        <taxon>Teleostei</taxon>
        <taxon>Neoteleostei</taxon>
        <taxon>Acanthomorphata</taxon>
        <taxon>Eupercaria</taxon>
        <taxon>Perciformes</taxon>
        <taxon>Notothenioidei</taxon>
        <taxon>Nototheniidae</taxon>
        <taxon>Dissostichus</taxon>
    </lineage>
</organism>
<evidence type="ECO:0000313" key="23">
    <source>
        <dbReference type="EMBL" id="KAF3839786.1"/>
    </source>
</evidence>
<evidence type="ECO:0000256" key="13">
    <source>
        <dbReference type="ARBA" id="ARBA00038577"/>
    </source>
</evidence>
<evidence type="ECO:0000256" key="4">
    <source>
        <dbReference type="ARBA" id="ARBA00006702"/>
    </source>
</evidence>
<evidence type="ECO:0000256" key="10">
    <source>
        <dbReference type="ARBA" id="ARBA00022946"/>
    </source>
</evidence>
<dbReference type="AlphaFoldDB" id="A0A7J5XRM5"/>
<dbReference type="Proteomes" id="UP000518266">
    <property type="component" value="Unassembled WGS sequence"/>
</dbReference>
<evidence type="ECO:0000256" key="6">
    <source>
        <dbReference type="ARBA" id="ARBA00022801"/>
    </source>
</evidence>
<dbReference type="InterPro" id="IPR015655">
    <property type="entry name" value="PP2C"/>
</dbReference>
<proteinExistence type="inferred from homology"/>
<keyword evidence="9 20" id="KW-0904">Protein phosphatase</keyword>
<dbReference type="PANTHER" id="PTHR13832:SF627">
    <property type="entry name" value="[PYRUVATE DEHYDROGENASE [ACETYL-TRANSFERRING]]-PHOSPHATASE 1, MITOCHONDRIAL"/>
    <property type="match status" value="1"/>
</dbReference>
<evidence type="ECO:0000313" key="24">
    <source>
        <dbReference type="Proteomes" id="UP000518266"/>
    </source>
</evidence>
<evidence type="ECO:0000256" key="1">
    <source>
        <dbReference type="ARBA" id="ARBA00001936"/>
    </source>
</evidence>
<comment type="subunit">
    <text evidence="13">Heterodimer of a catalytic (PDP1) and a regulatory (PDPR) subunit.</text>
</comment>
<comment type="caution">
    <text evidence="23">The sequence shown here is derived from an EMBL/GenBank/DDBJ whole genome shotgun (WGS) entry which is preliminary data.</text>
</comment>
<evidence type="ECO:0000256" key="18">
    <source>
        <dbReference type="ARBA" id="ARBA00043921"/>
    </source>
</evidence>
<comment type="cofactor">
    <cofactor evidence="1">
        <name>Mn(2+)</name>
        <dbReference type="ChEBI" id="CHEBI:29035"/>
    </cofactor>
</comment>
<comment type="function">
    <text evidence="18">Mitochondrial enzyme that catalyzes the dephosphorylation and concomitant reactivation of the alpha subunit of the E1 component of the pyruvate dehydrogenase complex (PDC), thereby stimulating the conversion of pyruvate into acetyl-CoA.</text>
</comment>
<dbReference type="InterPro" id="IPR036457">
    <property type="entry name" value="PPM-type-like_dom_sf"/>
</dbReference>
<evidence type="ECO:0000256" key="12">
    <source>
        <dbReference type="ARBA" id="ARBA00023128"/>
    </source>
</evidence>
<dbReference type="InterPro" id="IPR000222">
    <property type="entry name" value="PP2C_BS"/>
</dbReference>
<dbReference type="OrthoDB" id="420076at2759"/>
<keyword evidence="6 20" id="KW-0378">Hydrolase</keyword>
<dbReference type="CDD" id="cd00143">
    <property type="entry name" value="PP2Cc"/>
    <property type="match status" value="1"/>
</dbReference>
<evidence type="ECO:0000256" key="20">
    <source>
        <dbReference type="RuleBase" id="RU003465"/>
    </source>
</evidence>
<evidence type="ECO:0000256" key="16">
    <source>
        <dbReference type="ARBA" id="ARBA00041690"/>
    </source>
</evidence>
<name>A0A7J5XRM5_DISMA</name>
<evidence type="ECO:0000256" key="15">
    <source>
        <dbReference type="ARBA" id="ARBA00040842"/>
    </source>
</evidence>
<comment type="cofactor">
    <cofactor evidence="2">
        <name>Mg(2+)</name>
        <dbReference type="ChEBI" id="CHEBI:18420"/>
    </cofactor>
</comment>
<dbReference type="GO" id="GO:0046872">
    <property type="term" value="F:metal ion binding"/>
    <property type="evidence" value="ECO:0007669"/>
    <property type="project" value="UniProtKB-KW"/>
</dbReference>
<accession>A0A7J5XRM5</accession>
<dbReference type="PROSITE" id="PS01032">
    <property type="entry name" value="PPM_1"/>
    <property type="match status" value="1"/>
</dbReference>
<dbReference type="Gene3D" id="3.60.40.10">
    <property type="entry name" value="PPM-type phosphatase domain"/>
    <property type="match status" value="1"/>
</dbReference>
<dbReference type="InterPro" id="IPR001932">
    <property type="entry name" value="PPM-type_phosphatase-like_dom"/>
</dbReference>
<evidence type="ECO:0000256" key="9">
    <source>
        <dbReference type="ARBA" id="ARBA00022912"/>
    </source>
</evidence>
<evidence type="ECO:0000256" key="11">
    <source>
        <dbReference type="ARBA" id="ARBA00022990"/>
    </source>
</evidence>
<comment type="catalytic activity">
    <reaction evidence="19">
        <text>O-phospho-L-seryl-[pyruvate dehydrogenase E1 alpha subunit] + H2O = L-seryl-[pyruvate dehydrogenase E1 alpha subunit] + phosphate</text>
        <dbReference type="Rhea" id="RHEA:12669"/>
        <dbReference type="Rhea" id="RHEA-COMP:13689"/>
        <dbReference type="Rhea" id="RHEA-COMP:13690"/>
        <dbReference type="ChEBI" id="CHEBI:15377"/>
        <dbReference type="ChEBI" id="CHEBI:29999"/>
        <dbReference type="ChEBI" id="CHEBI:43474"/>
        <dbReference type="ChEBI" id="CHEBI:83421"/>
        <dbReference type="EC" id="3.1.3.43"/>
    </reaction>
    <physiologicalReaction direction="left-to-right" evidence="19">
        <dbReference type="Rhea" id="RHEA:12670"/>
    </physiologicalReaction>
</comment>
<evidence type="ECO:0000259" key="22">
    <source>
        <dbReference type="PROSITE" id="PS51746"/>
    </source>
</evidence>
<keyword evidence="10" id="KW-0809">Transit peptide</keyword>
<dbReference type="EMBL" id="JAAKFY010000021">
    <property type="protein sequence ID" value="KAF3839786.1"/>
    <property type="molecule type" value="Genomic_DNA"/>
</dbReference>
<evidence type="ECO:0000256" key="2">
    <source>
        <dbReference type="ARBA" id="ARBA00001946"/>
    </source>
</evidence>
<keyword evidence="11" id="KW-0007">Acetylation</keyword>
<gene>
    <name evidence="23" type="ORF">F7725_018503</name>
</gene>
<keyword evidence="24" id="KW-1185">Reference proteome</keyword>
<keyword evidence="12" id="KW-0496">Mitochondrion</keyword>
<sequence>MVHRENTLFCAGERLLIKVHTAVAVRALCAQAASAMPVTSQLLRGLPRAKLLASGLLPCQQHQSQLGPITNRPPSRRPSHVSQSHQHSRSYQTTSELRSYILTPPQVNSILKANEYSFKVPEFDGKNVSSVMGFESNQLPANAPIEDRRSAATCLQTRGMLLGVFDGHAGCACAQALSERLFYYIAVSLLPHDTLCELEAAVEAGRALSPILQWHKHPNDYFSKEAQTLYFNSLRTYWQELIDLTSAVICSRPFFCVVNTHYSRFFSPGDMHIEYRCCTMAAVQINSRHPNVNFYGLKRTSGVLPSPCNLNDVRYPVCSLTVSLCPQVGDPNAFLNYWVLRVAFSGATACVAHIDGSDLYIANSGDARAVLGVQEEDGSFTAHTLSNDHSAQNEEEVARIRAEHPPSEKKTVIRQDRLLGLLMPLRAFGDVKFKWSIELQKCVLESGPDQLHENEHCKFIPPNYHTPPYLTAEPEITHHKLRPQDRFMVIGSDGLWETLHRQEVVRIVGEYITGVSQRQPLKVGGYKVSLGQMQELLDERKARESSAFEDQNSATHLIRHSVGNNEFGTVDHERLSKMLSLPEELARMYRDDITIIISQFNPHVIGAQRQDGQS</sequence>
<evidence type="ECO:0000256" key="7">
    <source>
        <dbReference type="ARBA" id="ARBA00022837"/>
    </source>
</evidence>
<evidence type="ECO:0000256" key="5">
    <source>
        <dbReference type="ARBA" id="ARBA00022723"/>
    </source>
</evidence>
<dbReference type="GO" id="GO:0004741">
    <property type="term" value="F:[pyruvate dehydrogenase (acetyl-transferring)]-phosphatase activity"/>
    <property type="evidence" value="ECO:0007669"/>
    <property type="project" value="UniProtKB-EC"/>
</dbReference>
<dbReference type="PROSITE" id="PS51746">
    <property type="entry name" value="PPM_2"/>
    <property type="match status" value="1"/>
</dbReference>
<evidence type="ECO:0000256" key="8">
    <source>
        <dbReference type="ARBA" id="ARBA00022842"/>
    </source>
</evidence>
<keyword evidence="7" id="KW-0106">Calcium</keyword>
<evidence type="ECO:0000256" key="3">
    <source>
        <dbReference type="ARBA" id="ARBA00004173"/>
    </source>
</evidence>
<evidence type="ECO:0000256" key="14">
    <source>
        <dbReference type="ARBA" id="ARBA00038972"/>
    </source>
</evidence>
<evidence type="ECO:0000256" key="21">
    <source>
        <dbReference type="SAM" id="MobiDB-lite"/>
    </source>
</evidence>
<dbReference type="SMART" id="SM00332">
    <property type="entry name" value="PP2Cc"/>
    <property type="match status" value="1"/>
</dbReference>
<dbReference type="SUPFAM" id="SSF81606">
    <property type="entry name" value="PP2C-like"/>
    <property type="match status" value="1"/>
</dbReference>
<comment type="similarity">
    <text evidence="4 20">Belongs to the PP2C family.</text>
</comment>
<feature type="domain" description="PPM-type phosphatase" evidence="22">
    <location>
        <begin position="131"/>
        <end position="600"/>
    </location>
</feature>
<evidence type="ECO:0000256" key="19">
    <source>
        <dbReference type="ARBA" id="ARBA00048892"/>
    </source>
</evidence>
<dbReference type="Pfam" id="PF00481">
    <property type="entry name" value="PP2C"/>
    <property type="match status" value="1"/>
</dbReference>
<keyword evidence="8" id="KW-0460">Magnesium</keyword>
<evidence type="ECO:0000256" key="17">
    <source>
        <dbReference type="ARBA" id="ARBA00041989"/>
    </source>
</evidence>
<dbReference type="GO" id="GO:0005739">
    <property type="term" value="C:mitochondrion"/>
    <property type="evidence" value="ECO:0007669"/>
    <property type="project" value="UniProtKB-SubCell"/>
</dbReference>
<dbReference type="PANTHER" id="PTHR13832">
    <property type="entry name" value="PROTEIN PHOSPHATASE 2C"/>
    <property type="match status" value="1"/>
</dbReference>
<dbReference type="EC" id="3.1.3.43" evidence="14"/>
<feature type="region of interest" description="Disordered" evidence="21">
    <location>
        <begin position="64"/>
        <end position="92"/>
    </location>
</feature>
<keyword evidence="5" id="KW-0479">Metal-binding</keyword>
<protein>
    <recommendedName>
        <fullName evidence="15">[Pyruvate dehydrogenase [acetyl-transferring]]-phosphatase 1, mitochondrial</fullName>
        <ecNumber evidence="14">3.1.3.43</ecNumber>
    </recommendedName>
    <alternativeName>
        <fullName evidence="17">Protein phosphatase 2C</fullName>
    </alternativeName>
    <alternativeName>
        <fullName evidence="16">Pyruvate dehydrogenase phosphatase catalytic subunit 1</fullName>
    </alternativeName>
</protein>
<feature type="compositionally biased region" description="Low complexity" evidence="21">
    <location>
        <begin position="80"/>
        <end position="92"/>
    </location>
</feature>
<reference evidence="23 24" key="1">
    <citation type="submission" date="2020-03" db="EMBL/GenBank/DDBJ databases">
        <title>Dissostichus mawsoni Genome sequencing and assembly.</title>
        <authorList>
            <person name="Park H."/>
        </authorList>
    </citation>
    <scope>NUCLEOTIDE SEQUENCE [LARGE SCALE GENOMIC DNA]</scope>
    <source>
        <strain evidence="23">DM0001</strain>
        <tissue evidence="23">Muscle</tissue>
    </source>
</reference>
<comment type="subcellular location">
    <subcellularLocation>
        <location evidence="3">Mitochondrion</location>
    </subcellularLocation>
</comment>